<dbReference type="PANTHER" id="PTHR31263:SF0">
    <property type="entry name" value="CELLULASE FAMILY PROTEIN (AFU_ORTHOLOGUE AFUA_5G14560)"/>
    <property type="match status" value="1"/>
</dbReference>
<keyword evidence="1" id="KW-0430">Lectin</keyword>
<evidence type="ECO:0000313" key="1">
    <source>
        <dbReference type="EMBL" id="OVA18924.1"/>
    </source>
</evidence>
<reference evidence="1 2" key="1">
    <citation type="journal article" date="2017" name="Mol. Plant">
        <title>The Genome of Medicinal Plant Macleaya cordata Provides New Insights into Benzylisoquinoline Alkaloids Metabolism.</title>
        <authorList>
            <person name="Liu X."/>
            <person name="Liu Y."/>
            <person name="Huang P."/>
            <person name="Ma Y."/>
            <person name="Qing Z."/>
            <person name="Tang Q."/>
            <person name="Cao H."/>
            <person name="Cheng P."/>
            <person name="Zheng Y."/>
            <person name="Yuan Z."/>
            <person name="Zhou Y."/>
            <person name="Liu J."/>
            <person name="Tang Z."/>
            <person name="Zhuo Y."/>
            <person name="Zhang Y."/>
            <person name="Yu L."/>
            <person name="Huang J."/>
            <person name="Yang P."/>
            <person name="Peng Q."/>
            <person name="Zhang J."/>
            <person name="Jiang W."/>
            <person name="Zhang Z."/>
            <person name="Lin K."/>
            <person name="Ro D.K."/>
            <person name="Chen X."/>
            <person name="Xiong X."/>
            <person name="Shang Y."/>
            <person name="Huang S."/>
            <person name="Zeng J."/>
        </authorList>
    </citation>
    <scope>NUCLEOTIDE SEQUENCE [LARGE SCALE GENOMIC DNA]</scope>
    <source>
        <strain evidence="2">cv. BLH2017</strain>
        <tissue evidence="1">Root</tissue>
    </source>
</reference>
<dbReference type="AlphaFoldDB" id="A0A200R864"/>
<proteinExistence type="predicted"/>
<dbReference type="GO" id="GO:0030246">
    <property type="term" value="F:carbohydrate binding"/>
    <property type="evidence" value="ECO:0007669"/>
    <property type="project" value="UniProtKB-KW"/>
</dbReference>
<accession>A0A200R864</accession>
<dbReference type="PANTHER" id="PTHR31263">
    <property type="entry name" value="CELLULASE FAMILY PROTEIN (AFU_ORTHOLOGUE AFUA_5G14560)"/>
    <property type="match status" value="1"/>
</dbReference>
<dbReference type="OrthoDB" id="442731at2759"/>
<protein>
    <submittedName>
        <fullName evidence="1">Ricin B lectin domain</fullName>
    </submittedName>
</protein>
<keyword evidence="2" id="KW-1185">Reference proteome</keyword>
<name>A0A200R864_MACCD</name>
<dbReference type="EMBL" id="MVGT01000349">
    <property type="protein sequence ID" value="OVA18924.1"/>
    <property type="molecule type" value="Genomic_DNA"/>
</dbReference>
<dbReference type="STRING" id="56857.A0A200R864"/>
<organism evidence="1 2">
    <name type="scientific">Macleaya cordata</name>
    <name type="common">Five-seeded plume-poppy</name>
    <name type="synonym">Bocconia cordata</name>
    <dbReference type="NCBI Taxonomy" id="56857"/>
    <lineage>
        <taxon>Eukaryota</taxon>
        <taxon>Viridiplantae</taxon>
        <taxon>Streptophyta</taxon>
        <taxon>Embryophyta</taxon>
        <taxon>Tracheophyta</taxon>
        <taxon>Spermatophyta</taxon>
        <taxon>Magnoliopsida</taxon>
        <taxon>Ranunculales</taxon>
        <taxon>Papaveraceae</taxon>
        <taxon>Papaveroideae</taxon>
        <taxon>Macleaya</taxon>
    </lineage>
</organism>
<dbReference type="InParanoid" id="A0A200R864"/>
<comment type="caution">
    <text evidence="1">The sequence shown here is derived from an EMBL/GenBank/DDBJ whole genome shotgun (WGS) entry which is preliminary data.</text>
</comment>
<dbReference type="Gene3D" id="2.80.10.50">
    <property type="match status" value="1"/>
</dbReference>
<dbReference type="InterPro" id="IPR035992">
    <property type="entry name" value="Ricin_B-like_lectins"/>
</dbReference>
<sequence length="145" mass="15838">MLQDPTSKLPTNHIMYHPLSGHCVLVDDNNSIQLTDCLNRSHWSYGGDGTPINLVGTSMCLKAVGDGLPVTVSTDCSSNQSMWRVISSSKLQLATMNEQGKSICLENNSNSSTILTTECLCAEDGDKCQDNPEIQWFKLVQTNLS</sequence>
<dbReference type="Proteomes" id="UP000195402">
    <property type="component" value="Unassembled WGS sequence"/>
</dbReference>
<dbReference type="OMA" id="YATEMVD"/>
<gene>
    <name evidence="1" type="ORF">BVC80_8935g24</name>
</gene>
<evidence type="ECO:0000313" key="2">
    <source>
        <dbReference type="Proteomes" id="UP000195402"/>
    </source>
</evidence>
<dbReference type="SUPFAM" id="SSF50370">
    <property type="entry name" value="Ricin B-like lectins"/>
    <property type="match status" value="1"/>
</dbReference>